<keyword evidence="2" id="KW-0732">Signal</keyword>
<dbReference type="GO" id="GO:0016787">
    <property type="term" value="F:hydrolase activity"/>
    <property type="evidence" value="ECO:0007669"/>
    <property type="project" value="UniProtKB-KW"/>
</dbReference>
<keyword evidence="5" id="KW-1185">Reference proteome</keyword>
<comment type="caution">
    <text evidence="4">The sequence shown here is derived from an EMBL/GenBank/DDBJ whole genome shotgun (WGS) entry which is preliminary data.</text>
</comment>
<organism evidence="4 5">
    <name type="scientific">Carboxylicivirga linearis</name>
    <dbReference type="NCBI Taxonomy" id="1628157"/>
    <lineage>
        <taxon>Bacteria</taxon>
        <taxon>Pseudomonadati</taxon>
        <taxon>Bacteroidota</taxon>
        <taxon>Bacteroidia</taxon>
        <taxon>Marinilabiliales</taxon>
        <taxon>Marinilabiliaceae</taxon>
        <taxon>Carboxylicivirga</taxon>
    </lineage>
</organism>
<feature type="chain" id="PRO_5046739207" evidence="2">
    <location>
        <begin position="25"/>
        <end position="336"/>
    </location>
</feature>
<sequence>MNIKQFFLMTILGVSLLVASNAQAQKSFFNPEVPDIVQYEVTPDVKYGEGKVNANGKVAMKDLTMDVYYPKAESSEPRPAVILTYGGSFHRGNPRSPYTGFGGQTTSMSQYAMRYAAEGFVVFTINYRVAPDNPIVDEYSGYTEDDIDVSIFTNPAAVAQTNVIRQQMGLEPLTDENAEPVLKATVLAAAEDLRTAIHHVKAENKTYNINPDKIALGGFSAGAVTSINVAYGMQEDVSAVFINSGFVAGLKVANKIAASDSNPPIMMFMSDNDYPVVSMFTQPLIQIFKANNVEYHFNWVPGFGHFYPGGAVTLSDEGDKAPLIERTLGFLKEKLQ</sequence>
<dbReference type="Proteomes" id="UP000708576">
    <property type="component" value="Unassembled WGS sequence"/>
</dbReference>
<dbReference type="InterPro" id="IPR003140">
    <property type="entry name" value="PLipase/COase/thioEstase"/>
</dbReference>
<dbReference type="InterPro" id="IPR029058">
    <property type="entry name" value="AB_hydrolase_fold"/>
</dbReference>
<evidence type="ECO:0000256" key="2">
    <source>
        <dbReference type="SAM" id="SignalP"/>
    </source>
</evidence>
<feature type="domain" description="Phospholipase/carboxylesterase/thioesterase" evidence="3">
    <location>
        <begin position="190"/>
        <end position="306"/>
    </location>
</feature>
<dbReference type="PANTHER" id="PTHR48081">
    <property type="entry name" value="AB HYDROLASE SUPERFAMILY PROTEIN C4A8.06C"/>
    <property type="match status" value="1"/>
</dbReference>
<reference evidence="4 5" key="1">
    <citation type="journal article" date="2015" name="Int. J. Syst. Evol. Microbiol.">
        <title>Carboxylicivirga linearis sp. nov., isolated from a sea cucumber culture pond.</title>
        <authorList>
            <person name="Wang F.Q."/>
            <person name="Zhou Y.X."/>
            <person name="Lin X.Z."/>
            <person name="Chen G.J."/>
            <person name="Du Z.J."/>
        </authorList>
    </citation>
    <scope>NUCLEOTIDE SEQUENCE [LARGE SCALE GENOMIC DNA]</scope>
    <source>
        <strain evidence="4 5">FB218</strain>
    </source>
</reference>
<dbReference type="Pfam" id="PF02230">
    <property type="entry name" value="Abhydrolase_2"/>
    <property type="match status" value="1"/>
</dbReference>
<protein>
    <submittedName>
        <fullName evidence="4">Dienelactone hydrolase family protein</fullName>
    </submittedName>
</protein>
<keyword evidence="1 4" id="KW-0378">Hydrolase</keyword>
<evidence type="ECO:0000259" key="3">
    <source>
        <dbReference type="Pfam" id="PF02230"/>
    </source>
</evidence>
<dbReference type="SUPFAM" id="SSF53474">
    <property type="entry name" value="alpha/beta-Hydrolases"/>
    <property type="match status" value="1"/>
</dbReference>
<feature type="signal peptide" evidence="2">
    <location>
        <begin position="1"/>
        <end position="24"/>
    </location>
</feature>
<evidence type="ECO:0000313" key="4">
    <source>
        <dbReference type="EMBL" id="MBS2100505.1"/>
    </source>
</evidence>
<evidence type="ECO:0000313" key="5">
    <source>
        <dbReference type="Proteomes" id="UP000708576"/>
    </source>
</evidence>
<accession>A0ABS5K0A2</accession>
<dbReference type="Gene3D" id="3.40.50.1820">
    <property type="entry name" value="alpha/beta hydrolase"/>
    <property type="match status" value="1"/>
</dbReference>
<dbReference type="InterPro" id="IPR050300">
    <property type="entry name" value="GDXG_lipolytic_enzyme"/>
</dbReference>
<gene>
    <name evidence="4" type="ORF">KEM10_19620</name>
</gene>
<name>A0ABS5K0A2_9BACT</name>
<proteinExistence type="predicted"/>
<dbReference type="PANTHER" id="PTHR48081:SF6">
    <property type="entry name" value="PEPTIDASE S9 PROLYL OLIGOPEPTIDASE CATALYTIC DOMAIN-CONTAINING PROTEIN"/>
    <property type="match status" value="1"/>
</dbReference>
<evidence type="ECO:0000256" key="1">
    <source>
        <dbReference type="ARBA" id="ARBA00022801"/>
    </source>
</evidence>
<dbReference type="EMBL" id="JAGUCO010000024">
    <property type="protein sequence ID" value="MBS2100505.1"/>
    <property type="molecule type" value="Genomic_DNA"/>
</dbReference>